<protein>
    <recommendedName>
        <fullName evidence="4">Excreted virulence factor EspC, type VII ESX diderm</fullName>
    </recommendedName>
</protein>
<reference evidence="3" key="1">
    <citation type="submission" date="2016-10" db="EMBL/GenBank/DDBJ databases">
        <authorList>
            <person name="Varghese N."/>
            <person name="Submissions S."/>
        </authorList>
    </citation>
    <scope>NUCLEOTIDE SEQUENCE [LARGE SCALE GENOMIC DNA]</scope>
    <source>
        <strain evidence="3">CGMCC 4.2126</strain>
    </source>
</reference>
<dbReference type="Proteomes" id="UP000199111">
    <property type="component" value="Unassembled WGS sequence"/>
</dbReference>
<keyword evidence="3" id="KW-1185">Reference proteome</keyword>
<feature type="region of interest" description="Disordered" evidence="1">
    <location>
        <begin position="1"/>
        <end position="21"/>
    </location>
</feature>
<dbReference type="EMBL" id="FOQY01000003">
    <property type="protein sequence ID" value="SFI39565.1"/>
    <property type="molecule type" value="Genomic_DNA"/>
</dbReference>
<accession>A0A1I3HV04</accession>
<evidence type="ECO:0000313" key="3">
    <source>
        <dbReference type="Proteomes" id="UP000199111"/>
    </source>
</evidence>
<evidence type="ECO:0000313" key="2">
    <source>
        <dbReference type="EMBL" id="SFI39565.1"/>
    </source>
</evidence>
<proteinExistence type="predicted"/>
<name>A0A1I3HV04_9ACTN</name>
<dbReference type="AlphaFoldDB" id="A0A1I3HV04"/>
<sequence>MTGSTTGITIDADGRDSSGRAMSRLAGEHTAYVNGLSFAGEAPLPYEEFAAGYRELTASLHASCEQLADSLDHAGAGQIAMAVVNTGTELANGELIDSSRATAGTRD</sequence>
<organism evidence="2 3">
    <name type="scientific">Streptosporangium canum</name>
    <dbReference type="NCBI Taxonomy" id="324952"/>
    <lineage>
        <taxon>Bacteria</taxon>
        <taxon>Bacillati</taxon>
        <taxon>Actinomycetota</taxon>
        <taxon>Actinomycetes</taxon>
        <taxon>Streptosporangiales</taxon>
        <taxon>Streptosporangiaceae</taxon>
        <taxon>Streptosporangium</taxon>
    </lineage>
</organism>
<evidence type="ECO:0008006" key="4">
    <source>
        <dbReference type="Google" id="ProtNLM"/>
    </source>
</evidence>
<dbReference type="RefSeq" id="WP_093885806.1">
    <property type="nucleotide sequence ID" value="NZ_FOQY01000003.1"/>
</dbReference>
<gene>
    <name evidence="2" type="ORF">SAMN05216275_10326</name>
</gene>
<dbReference type="GeneID" id="96296803"/>
<evidence type="ECO:0000256" key="1">
    <source>
        <dbReference type="SAM" id="MobiDB-lite"/>
    </source>
</evidence>